<keyword evidence="2 3" id="KW-0808">Transferase</keyword>
<name>H2YLC0_CIOSA</name>
<dbReference type="Ensembl" id="ENSCSAVT00000006200.1">
    <property type="protein sequence ID" value="ENSCSAVP00000006122.1"/>
    <property type="gene ID" value="ENSCSAVG00000003659.1"/>
</dbReference>
<feature type="domain" description="Sulfotransferase" evidence="4">
    <location>
        <begin position="19"/>
        <end position="135"/>
    </location>
</feature>
<evidence type="ECO:0000313" key="6">
    <source>
        <dbReference type="Proteomes" id="UP000007875"/>
    </source>
</evidence>
<protein>
    <recommendedName>
        <fullName evidence="3">Sulfotransferase</fullName>
        <ecNumber evidence="3">2.8.2.-</ecNumber>
    </recommendedName>
</protein>
<dbReference type="GeneTree" id="ENSGT00940000163815"/>
<proteinExistence type="inferred from homology"/>
<comment type="similarity">
    <text evidence="1 3">Belongs to the sulfotransferase 1 family.</text>
</comment>
<dbReference type="InterPro" id="IPR027417">
    <property type="entry name" value="P-loop_NTPase"/>
</dbReference>
<evidence type="ECO:0000259" key="4">
    <source>
        <dbReference type="Pfam" id="PF00685"/>
    </source>
</evidence>
<dbReference type="Gene3D" id="3.40.50.300">
    <property type="entry name" value="P-loop containing nucleotide triphosphate hydrolases"/>
    <property type="match status" value="1"/>
</dbReference>
<dbReference type="InParanoid" id="H2YLC0"/>
<evidence type="ECO:0000256" key="1">
    <source>
        <dbReference type="ARBA" id="ARBA00005771"/>
    </source>
</evidence>
<dbReference type="GO" id="GO:0008146">
    <property type="term" value="F:sulfotransferase activity"/>
    <property type="evidence" value="ECO:0007669"/>
    <property type="project" value="InterPro"/>
</dbReference>
<reference evidence="5" key="2">
    <citation type="submission" date="2025-08" db="UniProtKB">
        <authorList>
            <consortium name="Ensembl"/>
        </authorList>
    </citation>
    <scope>IDENTIFICATION</scope>
</reference>
<evidence type="ECO:0000313" key="5">
    <source>
        <dbReference type="Ensembl" id="ENSCSAVP00000006122.1"/>
    </source>
</evidence>
<dbReference type="Pfam" id="PF00685">
    <property type="entry name" value="Sulfotransfer_1"/>
    <property type="match status" value="1"/>
</dbReference>
<accession>H2YLC0</accession>
<dbReference type="SUPFAM" id="SSF52540">
    <property type="entry name" value="P-loop containing nucleoside triphosphate hydrolases"/>
    <property type="match status" value="1"/>
</dbReference>
<dbReference type="AlphaFoldDB" id="H2YLC0"/>
<dbReference type="InterPro" id="IPR000863">
    <property type="entry name" value="Sulfotransferase_dom"/>
</dbReference>
<dbReference type="PANTHER" id="PTHR11783">
    <property type="entry name" value="SULFOTRANSFERASE SULT"/>
    <property type="match status" value="1"/>
</dbReference>
<sequence>MLDTLSSTPIQMMFYEAGGPSKFKLLDHLPFPRRLMATHLPSTLMNVEKIKRANAKVVCVVRNPKDQAISWFHFAPKLPYMQLEPVKQLINAEWPQFLDHYVNGKMPIGMRPGEWYLDHLKGWNEHADDKNVMFVCF</sequence>
<reference evidence="6" key="1">
    <citation type="submission" date="2003-08" db="EMBL/GenBank/DDBJ databases">
        <authorList>
            <person name="Birren B."/>
            <person name="Nusbaum C."/>
            <person name="Abebe A."/>
            <person name="Abouelleil A."/>
            <person name="Adekoya E."/>
            <person name="Ait-zahra M."/>
            <person name="Allen N."/>
            <person name="Allen T."/>
            <person name="An P."/>
            <person name="Anderson M."/>
            <person name="Anderson S."/>
            <person name="Arachchi H."/>
            <person name="Armbruster J."/>
            <person name="Bachantsang P."/>
            <person name="Baldwin J."/>
            <person name="Barry A."/>
            <person name="Bayul T."/>
            <person name="Blitshsteyn B."/>
            <person name="Bloom T."/>
            <person name="Blye J."/>
            <person name="Boguslavskiy L."/>
            <person name="Borowsky M."/>
            <person name="Boukhgalter B."/>
            <person name="Brunache A."/>
            <person name="Butler J."/>
            <person name="Calixte N."/>
            <person name="Calvo S."/>
            <person name="Camarata J."/>
            <person name="Campo K."/>
            <person name="Chang J."/>
            <person name="Cheshatsang Y."/>
            <person name="Citroen M."/>
            <person name="Collymore A."/>
            <person name="Considine T."/>
            <person name="Cook A."/>
            <person name="Cooke P."/>
            <person name="Corum B."/>
            <person name="Cuomo C."/>
            <person name="David R."/>
            <person name="Dawoe T."/>
            <person name="Degray S."/>
            <person name="Dodge S."/>
            <person name="Dooley K."/>
            <person name="Dorje P."/>
            <person name="Dorjee K."/>
            <person name="Dorris L."/>
            <person name="Duffey N."/>
            <person name="Dupes A."/>
            <person name="Elkins T."/>
            <person name="Engels R."/>
            <person name="Erickson J."/>
            <person name="Farina A."/>
            <person name="Faro S."/>
            <person name="Ferreira P."/>
            <person name="Fischer H."/>
            <person name="Fitzgerald M."/>
            <person name="Foley K."/>
            <person name="Gage D."/>
            <person name="Galagan J."/>
            <person name="Gearin G."/>
            <person name="Gnerre S."/>
            <person name="Gnirke A."/>
            <person name="Goyette A."/>
            <person name="Graham J."/>
            <person name="Grandbois E."/>
            <person name="Gyaltsen K."/>
            <person name="Hafez N."/>
            <person name="Hagopian D."/>
            <person name="Hagos B."/>
            <person name="Hall J."/>
            <person name="Hatcher B."/>
            <person name="Heller A."/>
            <person name="Higgins H."/>
            <person name="Honan T."/>
            <person name="Horn A."/>
            <person name="Houde N."/>
            <person name="Hughes L."/>
            <person name="Hulme W."/>
            <person name="Husby E."/>
            <person name="Iliev I."/>
            <person name="Jaffe D."/>
            <person name="Jones C."/>
            <person name="Kamal M."/>
            <person name="Kamat A."/>
            <person name="Kamvysselis M."/>
            <person name="Karlsson E."/>
            <person name="Kells C."/>
            <person name="Kieu A."/>
            <person name="Kisner P."/>
            <person name="Kodira C."/>
            <person name="Kulbokas E."/>
            <person name="Labutti K."/>
            <person name="Lama D."/>
            <person name="Landers T."/>
            <person name="Leger J."/>
            <person name="Levine S."/>
            <person name="Lewis D."/>
            <person name="Lewis T."/>
            <person name="Lindblad-toh K."/>
            <person name="Liu X."/>
            <person name="Lokyitsang T."/>
            <person name="Lokyitsang Y."/>
            <person name="Lucien O."/>
            <person name="Lui A."/>
            <person name="Ma L.J."/>
            <person name="Mabbitt R."/>
            <person name="Macdonald J."/>
            <person name="Maclean C."/>
            <person name="Major J."/>
            <person name="Manning J."/>
            <person name="Marabella R."/>
            <person name="Maru K."/>
            <person name="Matthews C."/>
            <person name="Mauceli E."/>
            <person name="Mccarthy M."/>
            <person name="Mcdonough S."/>
            <person name="Mcghee T."/>
            <person name="Meldrim J."/>
            <person name="Meneus L."/>
            <person name="Mesirov J."/>
            <person name="Mihalev A."/>
            <person name="Mihova T."/>
            <person name="Mikkelsen T."/>
            <person name="Mlenga V."/>
            <person name="Moru K."/>
            <person name="Mozes J."/>
            <person name="Mulrain L."/>
            <person name="Munson G."/>
            <person name="Naylor J."/>
            <person name="Newes C."/>
            <person name="Nguyen C."/>
            <person name="Nguyen N."/>
            <person name="Nguyen T."/>
            <person name="Nicol R."/>
            <person name="Nielsen C."/>
            <person name="Nizzari M."/>
            <person name="Norbu C."/>
            <person name="Norbu N."/>
            <person name="O'donnell P."/>
            <person name="Okoawo O."/>
            <person name="O'leary S."/>
            <person name="Omotosho B."/>
            <person name="O'neill K."/>
            <person name="Osman S."/>
            <person name="Parker S."/>
            <person name="Perrin D."/>
            <person name="Phunkhang P."/>
            <person name="Piqani B."/>
            <person name="Purcell S."/>
            <person name="Rachupka T."/>
            <person name="Ramasamy U."/>
            <person name="Rameau R."/>
            <person name="Ray V."/>
            <person name="Raymond C."/>
            <person name="Retta R."/>
            <person name="Richardson S."/>
            <person name="Rise C."/>
            <person name="Rodriguez J."/>
            <person name="Rogers J."/>
            <person name="Rogov P."/>
            <person name="Rutman M."/>
            <person name="Schupbach R."/>
            <person name="Seaman C."/>
            <person name="Settipalli S."/>
            <person name="Sharpe T."/>
            <person name="Sheridan J."/>
            <person name="Sherpa N."/>
            <person name="Shi J."/>
            <person name="Smirnov S."/>
            <person name="Smith C."/>
            <person name="Sougnez C."/>
            <person name="Spencer B."/>
            <person name="Stalker J."/>
            <person name="Stange-thomann N."/>
            <person name="Stavropoulos S."/>
            <person name="Stetson K."/>
            <person name="Stone C."/>
            <person name="Stone S."/>
            <person name="Stubbs M."/>
            <person name="Talamas J."/>
            <person name="Tchuinga P."/>
            <person name="Tenzing P."/>
            <person name="Tesfaye S."/>
            <person name="Theodore J."/>
            <person name="Thoulutsang Y."/>
            <person name="Topham K."/>
            <person name="Towey S."/>
            <person name="Tsamla T."/>
            <person name="Tsomo N."/>
            <person name="Vallee D."/>
            <person name="Vassiliev H."/>
            <person name="Venkataraman V."/>
            <person name="Vinson J."/>
            <person name="Vo A."/>
            <person name="Wade C."/>
            <person name="Wang S."/>
            <person name="Wangchuk T."/>
            <person name="Wangdi T."/>
            <person name="Whittaker C."/>
            <person name="Wilkinson J."/>
            <person name="Wu Y."/>
            <person name="Wyman D."/>
            <person name="Yadav S."/>
            <person name="Yang S."/>
            <person name="Yang X."/>
            <person name="Yeager S."/>
            <person name="Yee E."/>
            <person name="Young G."/>
            <person name="Zainoun J."/>
            <person name="Zembeck L."/>
            <person name="Zimmer A."/>
            <person name="Zody M."/>
            <person name="Lander E."/>
        </authorList>
    </citation>
    <scope>NUCLEOTIDE SEQUENCE [LARGE SCALE GENOMIC DNA]</scope>
</reference>
<dbReference type="EC" id="2.8.2.-" evidence="3"/>
<keyword evidence="6" id="KW-1185">Reference proteome</keyword>
<reference evidence="5" key="3">
    <citation type="submission" date="2025-09" db="UniProtKB">
        <authorList>
            <consortium name="Ensembl"/>
        </authorList>
    </citation>
    <scope>IDENTIFICATION</scope>
</reference>
<dbReference type="HOGENOM" id="CLU_027239_7_1_1"/>
<organism evidence="5 6">
    <name type="scientific">Ciona savignyi</name>
    <name type="common">Pacific transparent sea squirt</name>
    <dbReference type="NCBI Taxonomy" id="51511"/>
    <lineage>
        <taxon>Eukaryota</taxon>
        <taxon>Metazoa</taxon>
        <taxon>Chordata</taxon>
        <taxon>Tunicata</taxon>
        <taxon>Ascidiacea</taxon>
        <taxon>Phlebobranchia</taxon>
        <taxon>Cionidae</taxon>
        <taxon>Ciona</taxon>
    </lineage>
</organism>
<evidence type="ECO:0000256" key="3">
    <source>
        <dbReference type="RuleBase" id="RU361155"/>
    </source>
</evidence>
<evidence type="ECO:0000256" key="2">
    <source>
        <dbReference type="ARBA" id="ARBA00022679"/>
    </source>
</evidence>
<dbReference type="Proteomes" id="UP000007875">
    <property type="component" value="Unassembled WGS sequence"/>
</dbReference>